<dbReference type="PROSITE" id="PS00198">
    <property type="entry name" value="4FE4S_FER_1"/>
    <property type="match status" value="1"/>
</dbReference>
<dbReference type="Proteomes" id="UP000298058">
    <property type="component" value="Unassembled WGS sequence"/>
</dbReference>
<dbReference type="Pfam" id="PF08331">
    <property type="entry name" value="QueG_DUF1730"/>
    <property type="match status" value="1"/>
</dbReference>
<sequence>MSLLSVELSRIKDICLSEGFDLVGFTPAVIPKQDIDNIQSWVDQQFFGKMDWFTKQISQEIRLEMRHLGFVPQSVIALGMVYRSEEAEEILEQSAVKVSRYALGDDYHQVLRNKGKNILKKLKQLYPQASFRQSIDSLPIPEKVFARLAGIGWMGKNTNIINEAFGSYFFLSMILTDYKWEIPEVAKVDHCGTCNACLDACPTGALFEPYKIDASKCISHHTIENREDDFSPTEFTANWLYGCDICQEVCPWNKNKAKRNRIQTTVKEFIPYKYWTENKNLMESPLSMEDFASIFRNSAVKRIGSKSWNRNLSSVLNHLIQEE</sequence>
<dbReference type="InterPro" id="IPR013542">
    <property type="entry name" value="QueG_DUF1730"/>
</dbReference>
<keyword evidence="2" id="KW-0963">Cytoplasm</keyword>
<evidence type="ECO:0000256" key="2">
    <source>
        <dbReference type="ARBA" id="ARBA00022490"/>
    </source>
</evidence>
<dbReference type="GO" id="GO:0052693">
    <property type="term" value="F:epoxyqueuosine reductase activity"/>
    <property type="evidence" value="ECO:0007669"/>
    <property type="project" value="UniProtKB-EC"/>
</dbReference>
<organism evidence="10 11">
    <name type="scientific">Leptospira idonii</name>
    <dbReference type="NCBI Taxonomy" id="1193500"/>
    <lineage>
        <taxon>Bacteria</taxon>
        <taxon>Pseudomonadati</taxon>
        <taxon>Spirochaetota</taxon>
        <taxon>Spirochaetia</taxon>
        <taxon>Leptospirales</taxon>
        <taxon>Leptospiraceae</taxon>
        <taxon>Leptospira</taxon>
    </lineage>
</organism>
<evidence type="ECO:0000259" key="9">
    <source>
        <dbReference type="PROSITE" id="PS51379"/>
    </source>
</evidence>
<keyword evidence="3" id="KW-0819">tRNA processing</keyword>
<feature type="domain" description="4Fe-4S ferredoxin-type" evidence="9">
    <location>
        <begin position="181"/>
        <end position="211"/>
    </location>
</feature>
<evidence type="ECO:0000313" key="11">
    <source>
        <dbReference type="Proteomes" id="UP000298058"/>
    </source>
</evidence>
<keyword evidence="6 10" id="KW-0560">Oxidoreductase</keyword>
<dbReference type="OrthoDB" id="9784571at2"/>
<dbReference type="Gene3D" id="3.30.70.20">
    <property type="match status" value="1"/>
</dbReference>
<protein>
    <submittedName>
        <fullName evidence="10">tRNA epoxyqueuosine(34) reductase QueG</fullName>
        <ecNumber evidence="10">1.17.99.6</ecNumber>
    </submittedName>
</protein>
<gene>
    <name evidence="10" type="primary">queG</name>
    <name evidence="10" type="ORF">EHS15_00170</name>
</gene>
<dbReference type="GO" id="GO:0008616">
    <property type="term" value="P:tRNA queuosine(34) biosynthetic process"/>
    <property type="evidence" value="ECO:0007669"/>
    <property type="project" value="UniProtKB-KW"/>
</dbReference>
<comment type="caution">
    <text evidence="10">The sequence shown here is derived from an EMBL/GenBank/DDBJ whole genome shotgun (WGS) entry which is preliminary data.</text>
</comment>
<dbReference type="AlphaFoldDB" id="A0A4R9M2G0"/>
<dbReference type="NCBIfam" id="TIGR00276">
    <property type="entry name" value="tRNA epoxyqueuosine(34) reductase QueG"/>
    <property type="match status" value="1"/>
</dbReference>
<reference evidence="10" key="1">
    <citation type="journal article" date="2019" name="PLoS Negl. Trop. Dis.">
        <title>Revisiting the worldwide diversity of Leptospira species in the environment.</title>
        <authorList>
            <person name="Vincent A.T."/>
            <person name="Schiettekatte O."/>
            <person name="Bourhy P."/>
            <person name="Veyrier F.J."/>
            <person name="Picardeau M."/>
        </authorList>
    </citation>
    <scope>NUCLEOTIDE SEQUENCE [LARGE SCALE GENOMIC DNA]</scope>
    <source>
        <strain evidence="10">201300427</strain>
    </source>
</reference>
<evidence type="ECO:0000256" key="5">
    <source>
        <dbReference type="ARBA" id="ARBA00022785"/>
    </source>
</evidence>
<proteinExistence type="predicted"/>
<dbReference type="GO" id="GO:0046872">
    <property type="term" value="F:metal ion binding"/>
    <property type="evidence" value="ECO:0007669"/>
    <property type="project" value="UniProtKB-KW"/>
</dbReference>
<dbReference type="PROSITE" id="PS51379">
    <property type="entry name" value="4FE4S_FER_2"/>
    <property type="match status" value="1"/>
</dbReference>
<evidence type="ECO:0000256" key="4">
    <source>
        <dbReference type="ARBA" id="ARBA00022723"/>
    </source>
</evidence>
<evidence type="ECO:0000256" key="3">
    <source>
        <dbReference type="ARBA" id="ARBA00022694"/>
    </source>
</evidence>
<dbReference type="InterPro" id="IPR017900">
    <property type="entry name" value="4Fe4S_Fe_S_CS"/>
</dbReference>
<dbReference type="PANTHER" id="PTHR30002:SF4">
    <property type="entry name" value="EPOXYQUEUOSINE REDUCTASE"/>
    <property type="match status" value="1"/>
</dbReference>
<dbReference type="EC" id="1.17.99.6" evidence="10"/>
<keyword evidence="7" id="KW-0408">Iron</keyword>
<dbReference type="Pfam" id="PF13484">
    <property type="entry name" value="Fer4_16"/>
    <property type="match status" value="1"/>
</dbReference>
<dbReference type="EMBL" id="RQHW01000002">
    <property type="protein sequence ID" value="TGN20974.1"/>
    <property type="molecule type" value="Genomic_DNA"/>
</dbReference>
<keyword evidence="11" id="KW-1185">Reference proteome</keyword>
<accession>A0A4R9M2G0</accession>
<evidence type="ECO:0000256" key="6">
    <source>
        <dbReference type="ARBA" id="ARBA00023002"/>
    </source>
</evidence>
<dbReference type="PANTHER" id="PTHR30002">
    <property type="entry name" value="EPOXYQUEUOSINE REDUCTASE"/>
    <property type="match status" value="1"/>
</dbReference>
<name>A0A4R9M2G0_9LEPT</name>
<keyword evidence="8" id="KW-0411">Iron-sulfur</keyword>
<keyword evidence="4" id="KW-0479">Metal-binding</keyword>
<evidence type="ECO:0000256" key="8">
    <source>
        <dbReference type="ARBA" id="ARBA00023014"/>
    </source>
</evidence>
<evidence type="ECO:0000313" key="10">
    <source>
        <dbReference type="EMBL" id="TGN20974.1"/>
    </source>
</evidence>
<dbReference type="GO" id="GO:0051539">
    <property type="term" value="F:4 iron, 4 sulfur cluster binding"/>
    <property type="evidence" value="ECO:0007669"/>
    <property type="project" value="UniProtKB-KW"/>
</dbReference>
<dbReference type="InterPro" id="IPR017896">
    <property type="entry name" value="4Fe4S_Fe-S-bd"/>
</dbReference>
<dbReference type="InterPro" id="IPR004453">
    <property type="entry name" value="QueG"/>
</dbReference>
<keyword evidence="1" id="KW-0004">4Fe-4S</keyword>
<evidence type="ECO:0000256" key="7">
    <source>
        <dbReference type="ARBA" id="ARBA00023004"/>
    </source>
</evidence>
<evidence type="ECO:0000256" key="1">
    <source>
        <dbReference type="ARBA" id="ARBA00022485"/>
    </source>
</evidence>
<keyword evidence="5" id="KW-0671">Queuosine biosynthesis</keyword>
<dbReference type="SUPFAM" id="SSF54862">
    <property type="entry name" value="4Fe-4S ferredoxins"/>
    <property type="match status" value="1"/>
</dbReference>